<dbReference type="InterPro" id="IPR043917">
    <property type="entry name" value="DUF5753"/>
</dbReference>
<reference evidence="3" key="1">
    <citation type="submission" date="2023-07" db="EMBL/GenBank/DDBJ databases">
        <title>30 novel species of actinomycetes from the DSMZ collection.</title>
        <authorList>
            <person name="Nouioui I."/>
        </authorList>
    </citation>
    <scope>NUCLEOTIDE SEQUENCE [LARGE SCALE GENOMIC DNA]</scope>
    <source>
        <strain evidence="3">DSM 41770</strain>
    </source>
</reference>
<gene>
    <name evidence="2" type="ORF">RM649_22480</name>
</gene>
<evidence type="ECO:0000259" key="1">
    <source>
        <dbReference type="Pfam" id="PF19054"/>
    </source>
</evidence>
<name>A0ABU2RP38_9ACTN</name>
<keyword evidence="3" id="KW-1185">Reference proteome</keyword>
<sequence>MVSFPAPMPTVMQFENLKGTSYVEGTDDVKLYDDAFGQIVAAALPVSDSLARINRLKMSEGRTP</sequence>
<accession>A0ABU2RP38</accession>
<evidence type="ECO:0000313" key="2">
    <source>
        <dbReference type="EMBL" id="MDT0430401.1"/>
    </source>
</evidence>
<feature type="domain" description="DUF5753" evidence="1">
    <location>
        <begin position="4"/>
        <end position="55"/>
    </location>
</feature>
<evidence type="ECO:0000313" key="3">
    <source>
        <dbReference type="Proteomes" id="UP001183777"/>
    </source>
</evidence>
<dbReference type="Pfam" id="PF19054">
    <property type="entry name" value="DUF5753"/>
    <property type="match status" value="1"/>
</dbReference>
<organism evidence="2 3">
    <name type="scientific">Streptomyces salyersiae</name>
    <dbReference type="NCBI Taxonomy" id="3075530"/>
    <lineage>
        <taxon>Bacteria</taxon>
        <taxon>Bacillati</taxon>
        <taxon>Actinomycetota</taxon>
        <taxon>Actinomycetes</taxon>
        <taxon>Kitasatosporales</taxon>
        <taxon>Streptomycetaceae</taxon>
        <taxon>Streptomyces</taxon>
    </lineage>
</organism>
<comment type="caution">
    <text evidence="2">The sequence shown here is derived from an EMBL/GenBank/DDBJ whole genome shotgun (WGS) entry which is preliminary data.</text>
</comment>
<dbReference type="Proteomes" id="UP001183777">
    <property type="component" value="Unassembled WGS sequence"/>
</dbReference>
<dbReference type="EMBL" id="JAVREX010000010">
    <property type="protein sequence ID" value="MDT0430401.1"/>
    <property type="molecule type" value="Genomic_DNA"/>
</dbReference>
<protein>
    <submittedName>
        <fullName evidence="2">Scr1 family TA system antitoxin-like transcriptional regulator</fullName>
    </submittedName>
</protein>
<proteinExistence type="predicted"/>